<evidence type="ECO:0000259" key="4">
    <source>
        <dbReference type="Pfam" id="PF05592"/>
    </source>
</evidence>
<dbReference type="Pfam" id="PF17389">
    <property type="entry name" value="Bac_rhamnosid6H"/>
    <property type="match status" value="1"/>
</dbReference>
<dbReference type="Gene3D" id="2.60.420.10">
    <property type="entry name" value="Maltose phosphorylase, domain 3"/>
    <property type="match status" value="1"/>
</dbReference>
<dbReference type="RefSeq" id="WP_136426731.1">
    <property type="nucleotide sequence ID" value="NZ_SSSM01000003.1"/>
</dbReference>
<dbReference type="GO" id="GO:0030596">
    <property type="term" value="F:alpha-L-rhamnosidase activity"/>
    <property type="evidence" value="ECO:0007669"/>
    <property type="project" value="UniProtKB-EC"/>
</dbReference>
<evidence type="ECO:0000256" key="3">
    <source>
        <dbReference type="ARBA" id="ARBA00022801"/>
    </source>
</evidence>
<dbReference type="PANTHER" id="PTHR33307">
    <property type="entry name" value="ALPHA-RHAMNOSIDASE (EUROFUNG)"/>
    <property type="match status" value="1"/>
</dbReference>
<sequence>MSEIVCQDLRVEYLASPIGVGAAHPRFSWTTGAIRQNAAEVDVRVGDQTLWTSGRVRPDIPQVGYAGPALPSDAVVDWRVRAWSEGEANPGAWTDGRFETALGADDWTAEWIRPVQQATAVERWTLFDWIVGKRPEAPIEDRLRPVQLLRQSFDIDGEVVRARLSATAHGVYTAQLNGRAVGDEVLAPGFDSYAHRVSVQCYDVTDQLVAGENVLGIALADGWWAGRIGLSGSSAQWGDRTSAIWQLQLHFSDGRVETVDSDGDVRSAPGPWRYADLFIGELFDAGAQRIGWDTPGFDDGEWTAVELSGEDRSTLVPFAGEPIRRVGELAAVSVSGDPAAGWIVDFGQVVAGRLRLTLRGLRAGQEVRIQHTETLTADGAWFANISGINKEQIDVYRAAGDQEEAYEPTFAFHGFRYARITGLDAAPATADVVAVVLSSDLEQTGSFECSDPRLDQLHQNVLWSQRANFLSVPTDCPQRERAGWTGDAQVFAAAAANNAQVVPFLSRWLANLRADQLADGGVPIYSPRSPHDIESQAAARGIGAITVAAGWSDAIVLVPWTLYERTGDRRVLAENLGAMLRWIEYQTRTAAMELPNALDGVELSSERAAAQALLYNTGDHFGDWLTPSTLAGRPLHEAIGIAPELTKELIAPMFQAHSLGLAARIAAILDLPEQAEALAAHAASVRAAFIAEYVSDDGELPVQLQGVYAIALAFDLVPEALRSRAADRLAALVADNGDRLDTGFLSVPHLLNVLDATGHTELARRVLWQTEMPSWLYEVDHGATTIWESWDAIAPDGSVREVSLNHYAFGCVDDWLFGRIAGIRSTAPGYRALRVEPDLDPHLDWVRAKLGTPFGPVEVSWTRRGGEVEVETVLPGGIDAVLCIGGREEALDAGHSVHLMPTPSGPGES</sequence>
<dbReference type="EMBL" id="SSSM01000003">
    <property type="protein sequence ID" value="THG31611.1"/>
    <property type="molecule type" value="Genomic_DNA"/>
</dbReference>
<evidence type="ECO:0000256" key="2">
    <source>
        <dbReference type="ARBA" id="ARBA00012652"/>
    </source>
</evidence>
<dbReference type="Pfam" id="PF17390">
    <property type="entry name" value="Bac_rhamnosid_C"/>
    <property type="match status" value="1"/>
</dbReference>
<dbReference type="InterPro" id="IPR012341">
    <property type="entry name" value="6hp_glycosidase-like_sf"/>
</dbReference>
<comment type="catalytic activity">
    <reaction evidence="1">
        <text>Hydrolysis of terminal non-reducing alpha-L-rhamnose residues in alpha-L-rhamnosides.</text>
        <dbReference type="EC" id="3.2.1.40"/>
    </reaction>
</comment>
<evidence type="ECO:0000259" key="5">
    <source>
        <dbReference type="Pfam" id="PF08531"/>
    </source>
</evidence>
<dbReference type="Pfam" id="PF05592">
    <property type="entry name" value="Bac_rhamnosid"/>
    <property type="match status" value="1"/>
</dbReference>
<dbReference type="InterPro" id="IPR013783">
    <property type="entry name" value="Ig-like_fold"/>
</dbReference>
<name>A0A4S4FMX5_9MICO</name>
<gene>
    <name evidence="8" type="ORF">E6C64_05945</name>
</gene>
<evidence type="ECO:0000259" key="7">
    <source>
        <dbReference type="Pfam" id="PF17390"/>
    </source>
</evidence>
<evidence type="ECO:0000256" key="1">
    <source>
        <dbReference type="ARBA" id="ARBA00001445"/>
    </source>
</evidence>
<dbReference type="Gene3D" id="2.60.40.10">
    <property type="entry name" value="Immunoglobulins"/>
    <property type="match status" value="1"/>
</dbReference>
<accession>A0A4S4FMX5</accession>
<evidence type="ECO:0000313" key="9">
    <source>
        <dbReference type="Proteomes" id="UP000309133"/>
    </source>
</evidence>
<dbReference type="InterPro" id="IPR008928">
    <property type="entry name" value="6-hairpin_glycosidase_sf"/>
</dbReference>
<dbReference type="Pfam" id="PF08531">
    <property type="entry name" value="Bac_rhamnosid_N"/>
    <property type="match status" value="1"/>
</dbReference>
<organism evidence="8 9">
    <name type="scientific">Naasia lichenicola</name>
    <dbReference type="NCBI Taxonomy" id="2565933"/>
    <lineage>
        <taxon>Bacteria</taxon>
        <taxon>Bacillati</taxon>
        <taxon>Actinomycetota</taxon>
        <taxon>Actinomycetes</taxon>
        <taxon>Micrococcales</taxon>
        <taxon>Microbacteriaceae</taxon>
        <taxon>Naasia</taxon>
    </lineage>
</organism>
<dbReference type="Gene3D" id="1.50.10.10">
    <property type="match status" value="1"/>
</dbReference>
<keyword evidence="9" id="KW-1185">Reference proteome</keyword>
<dbReference type="OrthoDB" id="9761045at2"/>
<dbReference type="InterPro" id="IPR013737">
    <property type="entry name" value="Bac_rhamnosid_N"/>
</dbReference>
<keyword evidence="3" id="KW-0378">Hydrolase</keyword>
<dbReference type="Gene3D" id="2.60.120.260">
    <property type="entry name" value="Galactose-binding domain-like"/>
    <property type="match status" value="2"/>
</dbReference>
<evidence type="ECO:0000313" key="8">
    <source>
        <dbReference type="EMBL" id="THG31611.1"/>
    </source>
</evidence>
<dbReference type="AlphaFoldDB" id="A0A4S4FMX5"/>
<feature type="domain" description="Alpha-L-rhamnosidase concanavalin-like" evidence="4">
    <location>
        <begin position="342"/>
        <end position="437"/>
    </location>
</feature>
<feature type="domain" description="Alpha-L-rhamnosidase six-hairpin glycosidase" evidence="6">
    <location>
        <begin position="442"/>
        <end position="818"/>
    </location>
</feature>
<dbReference type="Proteomes" id="UP000309133">
    <property type="component" value="Unassembled WGS sequence"/>
</dbReference>
<dbReference type="GO" id="GO:0005975">
    <property type="term" value="P:carbohydrate metabolic process"/>
    <property type="evidence" value="ECO:0007669"/>
    <property type="project" value="InterPro"/>
</dbReference>
<evidence type="ECO:0000259" key="6">
    <source>
        <dbReference type="Pfam" id="PF17389"/>
    </source>
</evidence>
<dbReference type="InterPro" id="IPR008902">
    <property type="entry name" value="Rhamnosid_concanavalin"/>
</dbReference>
<dbReference type="EC" id="3.2.1.40" evidence="2"/>
<dbReference type="InterPro" id="IPR016007">
    <property type="entry name" value="Alpha_rhamnosid"/>
</dbReference>
<dbReference type="InterPro" id="IPR035398">
    <property type="entry name" value="Bac_rhamnosid_C"/>
</dbReference>
<dbReference type="SUPFAM" id="SSF48208">
    <property type="entry name" value="Six-hairpin glycosidases"/>
    <property type="match status" value="1"/>
</dbReference>
<reference evidence="8 9" key="1">
    <citation type="submission" date="2019-04" db="EMBL/GenBank/DDBJ databases">
        <authorList>
            <person name="Jiang L."/>
        </authorList>
    </citation>
    <scope>NUCLEOTIDE SEQUENCE [LARGE SCALE GENOMIC DNA]</scope>
    <source>
        <strain evidence="8 9">YIM 131853</strain>
    </source>
</reference>
<dbReference type="PANTHER" id="PTHR33307:SF6">
    <property type="entry name" value="ALPHA-RHAMNOSIDASE (EUROFUNG)-RELATED"/>
    <property type="match status" value="1"/>
</dbReference>
<comment type="caution">
    <text evidence="8">The sequence shown here is derived from an EMBL/GenBank/DDBJ whole genome shotgun (WGS) entry which is preliminary data.</text>
</comment>
<proteinExistence type="predicted"/>
<feature type="domain" description="Alpha-L-rhamnosidase C-terminal" evidence="7">
    <location>
        <begin position="822"/>
        <end position="891"/>
    </location>
</feature>
<protein>
    <recommendedName>
        <fullName evidence="2">alpha-L-rhamnosidase</fullName>
        <ecNumber evidence="2">3.2.1.40</ecNumber>
    </recommendedName>
</protein>
<feature type="domain" description="Bacterial alpha-L-rhamnosidase N-terminal" evidence="5">
    <location>
        <begin position="158"/>
        <end position="326"/>
    </location>
</feature>
<dbReference type="PIRSF" id="PIRSF010631">
    <property type="entry name" value="A-rhamnsds"/>
    <property type="match status" value="1"/>
</dbReference>
<dbReference type="Pfam" id="PF25788">
    <property type="entry name" value="Ig_Rha78A_N"/>
    <property type="match status" value="1"/>
</dbReference>
<dbReference type="InterPro" id="IPR035396">
    <property type="entry name" value="Bac_rhamnosid6H"/>
</dbReference>